<evidence type="ECO:0000313" key="3">
    <source>
        <dbReference type="EMBL" id="BAD48689.1"/>
    </source>
</evidence>
<keyword evidence="2" id="KW-0472">Membrane</keyword>
<evidence type="ECO:0000256" key="2">
    <source>
        <dbReference type="SAM" id="Phobius"/>
    </source>
</evidence>
<dbReference type="OrthoDB" id="1050400at2"/>
<feature type="region of interest" description="Disordered" evidence="1">
    <location>
        <begin position="297"/>
        <end position="342"/>
    </location>
</feature>
<keyword evidence="2" id="KW-0812">Transmembrane</keyword>
<dbReference type="EMBL" id="AP006841">
    <property type="protein sequence ID" value="BAD48689.1"/>
    <property type="molecule type" value="Genomic_DNA"/>
</dbReference>
<name>Q64UZ0_BACFR</name>
<evidence type="ECO:0008006" key="5">
    <source>
        <dbReference type="Google" id="ProtNLM"/>
    </source>
</evidence>
<proteinExistence type="predicted"/>
<organism evidence="3 4">
    <name type="scientific">Bacteroides fragilis (strain YCH46)</name>
    <dbReference type="NCBI Taxonomy" id="295405"/>
    <lineage>
        <taxon>Bacteria</taxon>
        <taxon>Pseudomonadati</taxon>
        <taxon>Bacteroidota</taxon>
        <taxon>Bacteroidia</taxon>
        <taxon>Bacteroidales</taxon>
        <taxon>Bacteroidaceae</taxon>
        <taxon>Bacteroides</taxon>
    </lineage>
</organism>
<dbReference type="PATRIC" id="fig|295405.11.peg.1885"/>
<feature type="transmembrane region" description="Helical" evidence="2">
    <location>
        <begin position="73"/>
        <end position="96"/>
    </location>
</feature>
<dbReference type="Proteomes" id="UP000002197">
    <property type="component" value="Chromosome"/>
</dbReference>
<feature type="compositionally biased region" description="Basic and acidic residues" evidence="1">
    <location>
        <begin position="297"/>
        <end position="312"/>
    </location>
</feature>
<keyword evidence="2" id="KW-1133">Transmembrane helix</keyword>
<protein>
    <recommendedName>
        <fullName evidence="5">Transmembrane protein</fullName>
    </recommendedName>
</protein>
<feature type="transmembrane region" description="Helical" evidence="2">
    <location>
        <begin position="39"/>
        <end position="61"/>
    </location>
</feature>
<dbReference type="KEGG" id="bfr:BF1941"/>
<sequence length="342" mass="39219">MARIMEQKKKSNKQQRREIIAAVKRREAERRREMWHVRICWISIFVVGLIPGSVPALIAILNLDNDKVTFTNISLGLITITGSACLAGIIMLHIIWKLFPNISLKNDGSLKDVPLPEYLIPPAGEHSFKRIDDKQIVIVNDGIPVRIMGFFIFFILFIVLVTYVGITPQNVVSEGYSKALILLQLDVAMLLGVIGICLKPWRRVVFDRTTKTITIPARFRFQRKETIPYEQAVVTMSFNSEAKTFSGKGEEQLVIANPSRFLGGITLNMYGGMDAALRFARFIQVYMEEEELPDMPEFEKYRQKDFERRKAEGIPPPLYPSSIPTPKATLERRKEREKYRKD</sequence>
<dbReference type="HOGENOM" id="CLU_920288_0_0_10"/>
<dbReference type="AlphaFoldDB" id="Q64UZ0"/>
<feature type="transmembrane region" description="Helical" evidence="2">
    <location>
        <begin position="147"/>
        <end position="166"/>
    </location>
</feature>
<feature type="compositionally biased region" description="Basic and acidic residues" evidence="1">
    <location>
        <begin position="329"/>
        <end position="342"/>
    </location>
</feature>
<evidence type="ECO:0000256" key="1">
    <source>
        <dbReference type="SAM" id="MobiDB-lite"/>
    </source>
</evidence>
<dbReference type="STRING" id="295405.BF1941"/>
<reference evidence="3 4" key="1">
    <citation type="journal article" date="2004" name="Proc. Natl. Acad. Sci. U.S.A.">
        <title>Genomic analysis of Bacteroides fragilis reveals extensive DNA inversions regulating cell surface adaptation.</title>
        <authorList>
            <person name="Kuwahara T."/>
            <person name="Yamashita A."/>
            <person name="Hirakawa H."/>
            <person name="Nakayama H."/>
            <person name="Toh H."/>
            <person name="Okada N."/>
            <person name="Kuhara S."/>
            <person name="Hattori M."/>
            <person name="Hayashi T."/>
            <person name="Ohnishi Y."/>
        </authorList>
    </citation>
    <scope>NUCLEOTIDE SEQUENCE [LARGE SCALE GENOMIC DNA]</scope>
    <source>
        <strain evidence="3 4">YCH46</strain>
    </source>
</reference>
<evidence type="ECO:0000313" key="4">
    <source>
        <dbReference type="Proteomes" id="UP000002197"/>
    </source>
</evidence>
<feature type="transmembrane region" description="Helical" evidence="2">
    <location>
        <begin position="178"/>
        <end position="198"/>
    </location>
</feature>
<accession>Q64UZ0</accession>
<gene>
    <name evidence="3" type="ordered locus">BF1941</name>
</gene>